<name>X1BDD9_9ZZZZ</name>
<dbReference type="InterPro" id="IPR050858">
    <property type="entry name" value="Mal-CoA-ACP_Trans/PKS_FabD"/>
</dbReference>
<dbReference type="InterPro" id="IPR014043">
    <property type="entry name" value="Acyl_transferase_dom"/>
</dbReference>
<evidence type="ECO:0000256" key="3">
    <source>
        <dbReference type="ARBA" id="ARBA00022679"/>
    </source>
</evidence>
<dbReference type="PIRSF" id="PIRSF000446">
    <property type="entry name" value="Mct"/>
    <property type="match status" value="1"/>
</dbReference>
<comment type="catalytic activity">
    <reaction evidence="5">
        <text>holo-[ACP] + malonyl-CoA = malonyl-[ACP] + CoA</text>
        <dbReference type="Rhea" id="RHEA:41792"/>
        <dbReference type="Rhea" id="RHEA-COMP:9623"/>
        <dbReference type="Rhea" id="RHEA-COMP:9685"/>
        <dbReference type="ChEBI" id="CHEBI:57287"/>
        <dbReference type="ChEBI" id="CHEBI:57384"/>
        <dbReference type="ChEBI" id="CHEBI:64479"/>
        <dbReference type="ChEBI" id="CHEBI:78449"/>
        <dbReference type="EC" id="2.3.1.39"/>
    </reaction>
</comment>
<dbReference type="GO" id="GO:0004314">
    <property type="term" value="F:[acyl-carrier-protein] S-malonyltransferase activity"/>
    <property type="evidence" value="ECO:0007669"/>
    <property type="project" value="UniProtKB-EC"/>
</dbReference>
<dbReference type="InterPro" id="IPR024925">
    <property type="entry name" value="Malonyl_CoA-ACP_transAc"/>
</dbReference>
<dbReference type="AlphaFoldDB" id="X1BDD9"/>
<dbReference type="SMART" id="SM00827">
    <property type="entry name" value="PKS_AT"/>
    <property type="match status" value="1"/>
</dbReference>
<keyword evidence="3" id="KW-0808">Transferase</keyword>
<evidence type="ECO:0000313" key="7">
    <source>
        <dbReference type="EMBL" id="GAG69991.1"/>
    </source>
</evidence>
<dbReference type="PANTHER" id="PTHR42681">
    <property type="entry name" value="MALONYL-COA-ACYL CARRIER PROTEIN TRANSACYLASE, MITOCHONDRIAL"/>
    <property type="match status" value="1"/>
</dbReference>
<dbReference type="GO" id="GO:0005829">
    <property type="term" value="C:cytosol"/>
    <property type="evidence" value="ECO:0007669"/>
    <property type="project" value="TreeGrafter"/>
</dbReference>
<evidence type="ECO:0000259" key="6">
    <source>
        <dbReference type="SMART" id="SM00827"/>
    </source>
</evidence>
<dbReference type="PANTHER" id="PTHR42681:SF1">
    <property type="entry name" value="MALONYL-COA-ACYL CARRIER PROTEIN TRANSACYLASE, MITOCHONDRIAL"/>
    <property type="match status" value="1"/>
</dbReference>
<dbReference type="InterPro" id="IPR016036">
    <property type="entry name" value="Malonyl_transacylase_ACP-bd"/>
</dbReference>
<evidence type="ECO:0000256" key="5">
    <source>
        <dbReference type="ARBA" id="ARBA00048462"/>
    </source>
</evidence>
<comment type="similarity">
    <text evidence="1">Belongs to the FabD family.</text>
</comment>
<dbReference type="InterPro" id="IPR001227">
    <property type="entry name" value="Ac_transferase_dom_sf"/>
</dbReference>
<feature type="domain" description="Malonyl-CoA:ACP transacylase (MAT)" evidence="6">
    <location>
        <begin position="18"/>
        <end position="316"/>
    </location>
</feature>
<dbReference type="SUPFAM" id="SSF55048">
    <property type="entry name" value="Probable ACP-binding domain of malonyl-CoA ACP transacylase"/>
    <property type="match status" value="1"/>
</dbReference>
<proteinExistence type="inferred from homology"/>
<dbReference type="Gene3D" id="3.30.70.250">
    <property type="entry name" value="Malonyl-CoA ACP transacylase, ACP-binding"/>
    <property type="match status" value="1"/>
</dbReference>
<organism evidence="7">
    <name type="scientific">marine sediment metagenome</name>
    <dbReference type="NCBI Taxonomy" id="412755"/>
    <lineage>
        <taxon>unclassified sequences</taxon>
        <taxon>metagenomes</taxon>
        <taxon>ecological metagenomes</taxon>
    </lineage>
</organism>
<evidence type="ECO:0000256" key="1">
    <source>
        <dbReference type="ARBA" id="ARBA00008217"/>
    </source>
</evidence>
<gene>
    <name evidence="7" type="ORF">S01H4_01589</name>
</gene>
<dbReference type="EMBL" id="BART01000297">
    <property type="protein sequence ID" value="GAG69991.1"/>
    <property type="molecule type" value="Genomic_DNA"/>
</dbReference>
<keyword evidence="4" id="KW-0012">Acyltransferase</keyword>
<dbReference type="InterPro" id="IPR016035">
    <property type="entry name" value="Acyl_Trfase/lysoPLipase"/>
</dbReference>
<evidence type="ECO:0000256" key="4">
    <source>
        <dbReference type="ARBA" id="ARBA00023315"/>
    </source>
</evidence>
<dbReference type="Gene3D" id="3.40.366.10">
    <property type="entry name" value="Malonyl-Coenzyme A Acyl Carrier Protein, domain 2"/>
    <property type="match status" value="1"/>
</dbReference>
<evidence type="ECO:0000256" key="2">
    <source>
        <dbReference type="ARBA" id="ARBA00013258"/>
    </source>
</evidence>
<sequence length="336" mass="37228">MNGKNKKNTGDFKRIALMFPGQGSQYPDMGEEFLGSNGKYSRYFEISSEVIGSDILKIISGRDRNNSLDDTRFSQISIYSLSCALNDYIVNDLSINRECIDAVLGHSLGEYSALYSSDAYSFEQGVKLVGYRGKIMSEADRSAKGMMAAVLGTGISIIEDVLGGLKGRVFVANYNDYLQIVISGYEDAVGEAIKELKLRGVRKIIPLKVGIASHSPLMKEVSDKLGRFIEENVKLTDMKLPFFSTTEVAYRYRNDIKKTLTGQLTGPIRWVDSIEYLLKKDVGIFVEVGPGRVLSGLVGRIAQRSGRDIIILNTNKMEDIENLKNALKKEGIINEA</sequence>
<dbReference type="GO" id="GO:0006633">
    <property type="term" value="P:fatty acid biosynthetic process"/>
    <property type="evidence" value="ECO:0007669"/>
    <property type="project" value="TreeGrafter"/>
</dbReference>
<dbReference type="EC" id="2.3.1.39" evidence="2"/>
<dbReference type="SUPFAM" id="SSF52151">
    <property type="entry name" value="FabD/lysophospholipase-like"/>
    <property type="match status" value="1"/>
</dbReference>
<accession>X1BDD9</accession>
<reference evidence="7" key="1">
    <citation type="journal article" date="2014" name="Front. Microbiol.">
        <title>High frequency of phylogenetically diverse reductive dehalogenase-homologous genes in deep subseafloor sedimentary metagenomes.</title>
        <authorList>
            <person name="Kawai M."/>
            <person name="Futagami T."/>
            <person name="Toyoda A."/>
            <person name="Takaki Y."/>
            <person name="Nishi S."/>
            <person name="Hori S."/>
            <person name="Arai W."/>
            <person name="Tsubouchi T."/>
            <person name="Morono Y."/>
            <person name="Uchiyama I."/>
            <person name="Ito T."/>
            <person name="Fujiyama A."/>
            <person name="Inagaki F."/>
            <person name="Takami H."/>
        </authorList>
    </citation>
    <scope>NUCLEOTIDE SEQUENCE</scope>
    <source>
        <strain evidence="7">Expedition CK06-06</strain>
    </source>
</reference>
<protein>
    <recommendedName>
        <fullName evidence="2">[acyl-carrier-protein] S-malonyltransferase</fullName>
        <ecNumber evidence="2">2.3.1.39</ecNumber>
    </recommendedName>
</protein>
<dbReference type="Pfam" id="PF00698">
    <property type="entry name" value="Acyl_transf_1"/>
    <property type="match status" value="1"/>
</dbReference>
<comment type="caution">
    <text evidence="7">The sequence shown here is derived from an EMBL/GenBank/DDBJ whole genome shotgun (WGS) entry which is preliminary data.</text>
</comment>